<evidence type="ECO:0000259" key="15">
    <source>
        <dbReference type="Pfam" id="PF01326"/>
    </source>
</evidence>
<evidence type="ECO:0000256" key="3">
    <source>
        <dbReference type="ARBA" id="ARBA00004742"/>
    </source>
</evidence>
<evidence type="ECO:0000313" key="17">
    <source>
        <dbReference type="Proteomes" id="UP000230159"/>
    </source>
</evidence>
<comment type="catalytic activity">
    <reaction evidence="14">
        <text>pyruvate + ATP + H2O = phosphoenolpyruvate + AMP + phosphate + 2 H(+)</text>
        <dbReference type="Rhea" id="RHEA:11364"/>
        <dbReference type="ChEBI" id="CHEBI:15361"/>
        <dbReference type="ChEBI" id="CHEBI:15377"/>
        <dbReference type="ChEBI" id="CHEBI:15378"/>
        <dbReference type="ChEBI" id="CHEBI:30616"/>
        <dbReference type="ChEBI" id="CHEBI:43474"/>
        <dbReference type="ChEBI" id="CHEBI:58702"/>
        <dbReference type="ChEBI" id="CHEBI:456215"/>
        <dbReference type="EC" id="2.7.9.2"/>
    </reaction>
</comment>
<dbReference type="EC" id="2.7.9.2" evidence="5"/>
<evidence type="ECO:0000256" key="7">
    <source>
        <dbReference type="ARBA" id="ARBA00022679"/>
    </source>
</evidence>
<evidence type="ECO:0000256" key="6">
    <source>
        <dbReference type="ARBA" id="ARBA00021623"/>
    </source>
</evidence>
<dbReference type="PANTHER" id="PTHR43030">
    <property type="entry name" value="PHOSPHOENOLPYRUVATE SYNTHASE"/>
    <property type="match status" value="1"/>
</dbReference>
<dbReference type="AlphaFoldDB" id="A0A2H0D064"/>
<sequence length="277" mass="30593">MSRKEKFILFFKEINKSDLALVGGKNASLGEMYAKLSKKGVKVPNGFALTAAAYWYFIKEAGIKQGIKAILKGLDTDNMVNLKMRGKKIRELILQAALPRELERQIIKAYQKLLGGQEMSVAVRSSATAEDLPDASFAGQQETFLNVKGEKELLTAIKKCLASLFTDRAISYRVDKHFDHLKIGLSIGVQAMVRADKASSGVMFTIDTESGFRQVVLINSIYGLGENIVQGRVIPDEFIVFKPLLKAGFPALLSKQLGTKKLRMVYDNKGDVKNVAV</sequence>
<keyword evidence="10" id="KW-0418">Kinase</keyword>
<dbReference type="Gene3D" id="3.30.470.20">
    <property type="entry name" value="ATP-grasp fold, B domain"/>
    <property type="match status" value="1"/>
</dbReference>
<evidence type="ECO:0000256" key="14">
    <source>
        <dbReference type="ARBA" id="ARBA00047700"/>
    </source>
</evidence>
<dbReference type="UniPathway" id="UPA00138"/>
<dbReference type="InterPro" id="IPR002192">
    <property type="entry name" value="PPDK_AMP/ATP-bd"/>
</dbReference>
<reference evidence="16 17" key="1">
    <citation type="submission" date="2017-09" db="EMBL/GenBank/DDBJ databases">
        <title>Depth-based differentiation of microbial function through sediment-hosted aquifers and enrichment of novel symbionts in the deep terrestrial subsurface.</title>
        <authorList>
            <person name="Probst A.J."/>
            <person name="Ladd B."/>
            <person name="Jarett J.K."/>
            <person name="Geller-Mcgrath D.E."/>
            <person name="Sieber C.M."/>
            <person name="Emerson J.B."/>
            <person name="Anantharaman K."/>
            <person name="Thomas B.C."/>
            <person name="Malmstrom R."/>
            <person name="Stieglmeier M."/>
            <person name="Klingl A."/>
            <person name="Woyke T."/>
            <person name="Ryan C.M."/>
            <person name="Banfield J.F."/>
        </authorList>
    </citation>
    <scope>NUCLEOTIDE SEQUENCE [LARGE SCALE GENOMIC DNA]</scope>
    <source>
        <strain evidence="16">CG22_combo_CG10-13_8_21_14_all_39_9</strain>
    </source>
</reference>
<evidence type="ECO:0000256" key="2">
    <source>
        <dbReference type="ARBA" id="ARBA00002988"/>
    </source>
</evidence>
<organism evidence="16 17">
    <name type="scientific">Candidatus Kuenenbacteria bacterium CG22_combo_CG10-13_8_21_14_all_39_9</name>
    <dbReference type="NCBI Taxonomy" id="1974621"/>
    <lineage>
        <taxon>Bacteria</taxon>
        <taxon>Candidatus Kueneniibacteriota</taxon>
    </lineage>
</organism>
<evidence type="ECO:0000256" key="9">
    <source>
        <dbReference type="ARBA" id="ARBA00022741"/>
    </source>
</evidence>
<evidence type="ECO:0000256" key="10">
    <source>
        <dbReference type="ARBA" id="ARBA00022777"/>
    </source>
</evidence>
<evidence type="ECO:0000256" key="4">
    <source>
        <dbReference type="ARBA" id="ARBA00007837"/>
    </source>
</evidence>
<keyword evidence="16" id="KW-0670">Pyruvate</keyword>
<comment type="caution">
    <text evidence="16">The sequence shown here is derived from an EMBL/GenBank/DDBJ whole genome shotgun (WGS) entry which is preliminary data.</text>
</comment>
<dbReference type="GO" id="GO:0046872">
    <property type="term" value="F:metal ion binding"/>
    <property type="evidence" value="ECO:0007669"/>
    <property type="project" value="UniProtKB-KW"/>
</dbReference>
<comment type="pathway">
    <text evidence="3">Carbohydrate biosynthesis; gluconeogenesis.</text>
</comment>
<dbReference type="SUPFAM" id="SSF56059">
    <property type="entry name" value="Glutathione synthetase ATP-binding domain-like"/>
    <property type="match status" value="1"/>
</dbReference>
<feature type="domain" description="Pyruvate phosphate dikinase AMP/ATP-binding" evidence="15">
    <location>
        <begin position="20"/>
        <end position="276"/>
    </location>
</feature>
<keyword evidence="12" id="KW-0460">Magnesium</keyword>
<comment type="similarity">
    <text evidence="4">Belongs to the PEP-utilizing enzyme family.</text>
</comment>
<evidence type="ECO:0000256" key="5">
    <source>
        <dbReference type="ARBA" id="ARBA00011996"/>
    </source>
</evidence>
<dbReference type="Pfam" id="PF01326">
    <property type="entry name" value="PPDK_N"/>
    <property type="match status" value="1"/>
</dbReference>
<evidence type="ECO:0000256" key="8">
    <source>
        <dbReference type="ARBA" id="ARBA00022723"/>
    </source>
</evidence>
<dbReference type="GO" id="GO:0006094">
    <property type="term" value="P:gluconeogenesis"/>
    <property type="evidence" value="ECO:0007669"/>
    <property type="project" value="UniProtKB-UniPathway"/>
</dbReference>
<protein>
    <recommendedName>
        <fullName evidence="6">Phosphoenolpyruvate synthase</fullName>
        <ecNumber evidence="5">2.7.9.2</ecNumber>
    </recommendedName>
    <alternativeName>
        <fullName evidence="13">Pyruvate, water dikinase</fullName>
    </alternativeName>
</protein>
<accession>A0A2H0D064</accession>
<dbReference type="FunFam" id="3.30.1490.20:FF:000010">
    <property type="entry name" value="Phosphoenolpyruvate synthase"/>
    <property type="match status" value="1"/>
</dbReference>
<evidence type="ECO:0000256" key="12">
    <source>
        <dbReference type="ARBA" id="ARBA00022842"/>
    </source>
</evidence>
<dbReference type="EMBL" id="PCTN01000177">
    <property type="protein sequence ID" value="PIP75381.1"/>
    <property type="molecule type" value="Genomic_DNA"/>
</dbReference>
<dbReference type="InterPro" id="IPR006319">
    <property type="entry name" value="PEP_synth"/>
</dbReference>
<evidence type="ECO:0000256" key="11">
    <source>
        <dbReference type="ARBA" id="ARBA00022840"/>
    </source>
</evidence>
<evidence type="ECO:0000313" key="16">
    <source>
        <dbReference type="EMBL" id="PIP75381.1"/>
    </source>
</evidence>
<evidence type="ECO:0000256" key="13">
    <source>
        <dbReference type="ARBA" id="ARBA00033470"/>
    </source>
</evidence>
<gene>
    <name evidence="16" type="ORF">COW86_04090</name>
</gene>
<dbReference type="Gene3D" id="3.30.1490.20">
    <property type="entry name" value="ATP-grasp fold, A domain"/>
    <property type="match status" value="1"/>
</dbReference>
<feature type="non-terminal residue" evidence="16">
    <location>
        <position position="277"/>
    </location>
</feature>
<proteinExistence type="inferred from homology"/>
<keyword evidence="7 16" id="KW-0808">Transferase</keyword>
<dbReference type="InterPro" id="IPR013815">
    <property type="entry name" value="ATP_grasp_subdomain_1"/>
</dbReference>
<keyword evidence="8" id="KW-0479">Metal-binding</keyword>
<keyword evidence="11" id="KW-0067">ATP-binding</keyword>
<keyword evidence="9" id="KW-0547">Nucleotide-binding</keyword>
<dbReference type="GO" id="GO:0005524">
    <property type="term" value="F:ATP binding"/>
    <property type="evidence" value="ECO:0007669"/>
    <property type="project" value="UniProtKB-KW"/>
</dbReference>
<evidence type="ECO:0000256" key="1">
    <source>
        <dbReference type="ARBA" id="ARBA00001946"/>
    </source>
</evidence>
<dbReference type="GO" id="GO:0008986">
    <property type="term" value="F:pyruvate, water dikinase activity"/>
    <property type="evidence" value="ECO:0007669"/>
    <property type="project" value="UniProtKB-EC"/>
</dbReference>
<comment type="cofactor">
    <cofactor evidence="1">
        <name>Mg(2+)</name>
        <dbReference type="ChEBI" id="CHEBI:18420"/>
    </cofactor>
</comment>
<name>A0A2H0D064_9BACT</name>
<dbReference type="PANTHER" id="PTHR43030:SF1">
    <property type="entry name" value="PHOSPHOENOLPYRUVATE SYNTHASE"/>
    <property type="match status" value="1"/>
</dbReference>
<comment type="function">
    <text evidence="2">Catalyzes the phosphorylation of pyruvate to phosphoenolpyruvate.</text>
</comment>
<dbReference type="Proteomes" id="UP000230159">
    <property type="component" value="Unassembled WGS sequence"/>
</dbReference>